<evidence type="ECO:0000313" key="3">
    <source>
        <dbReference type="EMBL" id="MBF9152282.1"/>
    </source>
</evidence>
<gene>
    <name evidence="3" type="ORF">I2488_14835</name>
</gene>
<keyword evidence="4" id="KW-1185">Reference proteome</keyword>
<protein>
    <submittedName>
        <fullName evidence="3">Alpha/beta hydrolase</fullName>
    </submittedName>
</protein>
<feature type="domain" description="Alpha/beta hydrolase fold-3" evidence="2">
    <location>
        <begin position="84"/>
        <end position="289"/>
    </location>
</feature>
<dbReference type="Pfam" id="PF07859">
    <property type="entry name" value="Abhydrolase_3"/>
    <property type="match status" value="1"/>
</dbReference>
<reference evidence="3 4" key="1">
    <citation type="submission" date="2020-11" db="EMBL/GenBank/DDBJ databases">
        <title>The genome sequence of Novosphingobium sp. 1Y9A.</title>
        <authorList>
            <person name="Liu Y."/>
        </authorList>
    </citation>
    <scope>NUCLEOTIDE SEQUENCE [LARGE SCALE GENOMIC DNA]</scope>
    <source>
        <strain evidence="3 4">1Y9A</strain>
    </source>
</reference>
<keyword evidence="1 3" id="KW-0378">Hydrolase</keyword>
<dbReference type="Gene3D" id="3.40.50.1820">
    <property type="entry name" value="alpha/beta hydrolase"/>
    <property type="match status" value="1"/>
</dbReference>
<dbReference type="InterPro" id="IPR013094">
    <property type="entry name" value="AB_hydrolase_3"/>
</dbReference>
<organism evidence="3 4">
    <name type="scientific">Novosphingobium jiangmenense</name>
    <dbReference type="NCBI Taxonomy" id="2791981"/>
    <lineage>
        <taxon>Bacteria</taxon>
        <taxon>Pseudomonadati</taxon>
        <taxon>Pseudomonadota</taxon>
        <taxon>Alphaproteobacteria</taxon>
        <taxon>Sphingomonadales</taxon>
        <taxon>Sphingomonadaceae</taxon>
        <taxon>Novosphingobium</taxon>
    </lineage>
</organism>
<dbReference type="SUPFAM" id="SSF53474">
    <property type="entry name" value="alpha/beta-Hydrolases"/>
    <property type="match status" value="1"/>
</dbReference>
<dbReference type="EMBL" id="JADQDC010000011">
    <property type="protein sequence ID" value="MBF9152282.1"/>
    <property type="molecule type" value="Genomic_DNA"/>
</dbReference>
<dbReference type="PANTHER" id="PTHR48081">
    <property type="entry name" value="AB HYDROLASE SUPERFAMILY PROTEIN C4A8.06C"/>
    <property type="match status" value="1"/>
</dbReference>
<evidence type="ECO:0000259" key="2">
    <source>
        <dbReference type="Pfam" id="PF07859"/>
    </source>
</evidence>
<sequence length="317" mass="33766">MDTRHLVDPELLPALALFPPFDIAEPGLENLRSMMDGLAPTPESLVCDDIALQRITVPASPAGPELGIILHRPVGQTGSLPLYFHIHGGGFVLGSAIMSSPANIVLAREVGCVVASVDYRLSPEVTGQQPVEDCYRALCWLAGNAQSHGIDPSRIAIGGESAGGGLAASLALMVRDRGTIALAMQMLICPMLDDRTQGDHPHCGEFVWTAEANAAAWALRIGNEDVVQDRRGYIAAARADDLQGVAPAYIAVGSLDLFLEEDIAYARRLARAGVPVDLHVYAGGYHGFELAADASATRRTMEDRFSVLRRTFQGDGS</sequence>
<accession>A0ABS0HJ60</accession>
<evidence type="ECO:0000256" key="1">
    <source>
        <dbReference type="ARBA" id="ARBA00022801"/>
    </source>
</evidence>
<comment type="caution">
    <text evidence="3">The sequence shown here is derived from an EMBL/GenBank/DDBJ whole genome shotgun (WGS) entry which is preliminary data.</text>
</comment>
<proteinExistence type="predicted"/>
<dbReference type="Proteomes" id="UP000600799">
    <property type="component" value="Unassembled WGS sequence"/>
</dbReference>
<dbReference type="PANTHER" id="PTHR48081:SF8">
    <property type="entry name" value="ALPHA_BETA HYDROLASE FOLD-3 DOMAIN-CONTAINING PROTEIN-RELATED"/>
    <property type="match status" value="1"/>
</dbReference>
<dbReference type="InterPro" id="IPR050300">
    <property type="entry name" value="GDXG_lipolytic_enzyme"/>
</dbReference>
<name>A0ABS0HJ60_9SPHN</name>
<dbReference type="GO" id="GO:0016787">
    <property type="term" value="F:hydrolase activity"/>
    <property type="evidence" value="ECO:0007669"/>
    <property type="project" value="UniProtKB-KW"/>
</dbReference>
<dbReference type="InterPro" id="IPR029058">
    <property type="entry name" value="AB_hydrolase_fold"/>
</dbReference>
<dbReference type="RefSeq" id="WP_196276598.1">
    <property type="nucleotide sequence ID" value="NZ_JADQDC010000011.1"/>
</dbReference>
<evidence type="ECO:0000313" key="4">
    <source>
        <dbReference type="Proteomes" id="UP000600799"/>
    </source>
</evidence>